<comment type="caution">
    <text evidence="2">The sequence shown here is derived from an EMBL/GenBank/DDBJ whole genome shotgun (WGS) entry which is preliminary data.</text>
</comment>
<feature type="transmembrane region" description="Helical" evidence="1">
    <location>
        <begin position="101"/>
        <end position="124"/>
    </location>
</feature>
<organism evidence="2 3">
    <name type="scientific">Undibacterium squillarum</name>
    <dbReference type="NCBI Taxonomy" id="1131567"/>
    <lineage>
        <taxon>Bacteria</taxon>
        <taxon>Pseudomonadati</taxon>
        <taxon>Pseudomonadota</taxon>
        <taxon>Betaproteobacteria</taxon>
        <taxon>Burkholderiales</taxon>
        <taxon>Oxalobacteraceae</taxon>
        <taxon>Undibacterium</taxon>
    </lineage>
</organism>
<keyword evidence="3" id="KW-1185">Reference proteome</keyword>
<protein>
    <submittedName>
        <fullName evidence="2">Uncharacterized protein</fullName>
    </submittedName>
</protein>
<proteinExistence type="predicted"/>
<evidence type="ECO:0000313" key="3">
    <source>
        <dbReference type="Proteomes" id="UP000653343"/>
    </source>
</evidence>
<feature type="transmembrane region" description="Helical" evidence="1">
    <location>
        <begin position="74"/>
        <end position="95"/>
    </location>
</feature>
<keyword evidence="1" id="KW-0812">Transmembrane</keyword>
<feature type="transmembrane region" description="Helical" evidence="1">
    <location>
        <begin position="202"/>
        <end position="221"/>
    </location>
</feature>
<dbReference type="EMBL" id="BMYU01000002">
    <property type="protein sequence ID" value="GGX34538.1"/>
    <property type="molecule type" value="Genomic_DNA"/>
</dbReference>
<keyword evidence="1" id="KW-1133">Transmembrane helix</keyword>
<evidence type="ECO:0000313" key="2">
    <source>
        <dbReference type="EMBL" id="GGX34538.1"/>
    </source>
</evidence>
<feature type="transmembrane region" description="Helical" evidence="1">
    <location>
        <begin position="40"/>
        <end position="62"/>
    </location>
</feature>
<keyword evidence="1" id="KW-0472">Membrane</keyword>
<name>A0ABQ2XU54_9BURK</name>
<reference evidence="3" key="1">
    <citation type="journal article" date="2019" name="Int. J. Syst. Evol. Microbiol.">
        <title>The Global Catalogue of Microorganisms (GCM) 10K type strain sequencing project: providing services to taxonomists for standard genome sequencing and annotation.</title>
        <authorList>
            <consortium name="The Broad Institute Genomics Platform"/>
            <consortium name="The Broad Institute Genome Sequencing Center for Infectious Disease"/>
            <person name="Wu L."/>
            <person name="Ma J."/>
        </authorList>
    </citation>
    <scope>NUCLEOTIDE SEQUENCE [LARGE SCALE GENOMIC DNA]</scope>
    <source>
        <strain evidence="3">KCTC 23917</strain>
    </source>
</reference>
<sequence length="264" mass="30475">MSFGFFGIFITSYSLNQHQSDPNKASENRSLVTRITVTGLGFLTYCLGYISFPEILAILSVTSVPAHLPLLLKYNKVITIPLILRLVFAPIVLYWSPKFSINQIAIFYFLPLIAYGAFSYVFYYPKLNVKSTLKSSPRTLTATTKLVIQFFTTYLSSKIQADIIFQIINYSKDFATLERVIRSGYSFTFPYIIRKKFFNEKWKKNCSIIFIIIFAIFFSVYKNISPKYMVFLPVIIDMNMSLFIGNNIAIDLIYLLLLLVTNWL</sequence>
<gene>
    <name evidence="2" type="ORF">GCM10010946_09700</name>
</gene>
<feature type="transmembrane region" description="Helical" evidence="1">
    <location>
        <begin position="241"/>
        <end position="260"/>
    </location>
</feature>
<dbReference type="Proteomes" id="UP000653343">
    <property type="component" value="Unassembled WGS sequence"/>
</dbReference>
<accession>A0ABQ2XU54</accession>
<evidence type="ECO:0000256" key="1">
    <source>
        <dbReference type="SAM" id="Phobius"/>
    </source>
</evidence>